<dbReference type="AlphaFoldDB" id="W1XH10"/>
<proteinExistence type="predicted"/>
<feature type="non-terminal residue" evidence="2">
    <location>
        <position position="54"/>
    </location>
</feature>
<evidence type="ECO:0000259" key="1">
    <source>
        <dbReference type="Pfam" id="PF12850"/>
    </source>
</evidence>
<evidence type="ECO:0000313" key="2">
    <source>
        <dbReference type="EMBL" id="ETJ29577.1"/>
    </source>
</evidence>
<accession>W1XH10</accession>
<dbReference type="SUPFAM" id="SSF56300">
    <property type="entry name" value="Metallo-dependent phosphatases"/>
    <property type="match status" value="1"/>
</dbReference>
<sequence length="54" mass="5849">MSALKEDILLCAHTHIPCAKEFGNKLFINCGSVGKPKIGRPNPTYCIMDITNSG</sequence>
<dbReference type="InterPro" id="IPR029052">
    <property type="entry name" value="Metallo-depent_PP-like"/>
</dbReference>
<organism evidence="2">
    <name type="scientific">human gut metagenome</name>
    <dbReference type="NCBI Taxonomy" id="408170"/>
    <lineage>
        <taxon>unclassified sequences</taxon>
        <taxon>metagenomes</taxon>
        <taxon>organismal metagenomes</taxon>
    </lineage>
</organism>
<gene>
    <name evidence="2" type="ORF">Q604_UNBC15895G0001</name>
</gene>
<protein>
    <submittedName>
        <fullName evidence="2">Ser/Thr protein phosphatase family protein</fullName>
    </submittedName>
</protein>
<dbReference type="EMBL" id="AZMM01015895">
    <property type="protein sequence ID" value="ETJ29577.1"/>
    <property type="molecule type" value="Genomic_DNA"/>
</dbReference>
<comment type="caution">
    <text evidence="2">The sequence shown here is derived from an EMBL/GenBank/DDBJ whole genome shotgun (WGS) entry which is preliminary data.</text>
</comment>
<reference evidence="2" key="1">
    <citation type="submission" date="2013-12" db="EMBL/GenBank/DDBJ databases">
        <title>A Varibaculum cambriense genome reconstructed from a premature infant gut community with otherwise low bacterial novelty that shifts toward anaerobic metabolism during the third week of life.</title>
        <authorList>
            <person name="Brown C.T."/>
            <person name="Sharon I."/>
            <person name="Thomas B.C."/>
            <person name="Castelle C.J."/>
            <person name="Morowitz M.J."/>
            <person name="Banfield J.F."/>
        </authorList>
    </citation>
    <scope>NUCLEOTIDE SEQUENCE</scope>
</reference>
<dbReference type="Pfam" id="PF12850">
    <property type="entry name" value="Metallophos_2"/>
    <property type="match status" value="1"/>
</dbReference>
<name>W1XH10_9ZZZZ</name>
<dbReference type="InterPro" id="IPR024654">
    <property type="entry name" value="Calcineurin-like_PHP_lpxH"/>
</dbReference>
<dbReference type="Gene3D" id="3.60.21.10">
    <property type="match status" value="1"/>
</dbReference>
<feature type="domain" description="Calcineurin-like phosphoesterase" evidence="1">
    <location>
        <begin position="4"/>
        <end position="52"/>
    </location>
</feature>